<gene>
    <name evidence="2" type="ordered locus">Mlg_2502</name>
</gene>
<sequence>MPSNSRRQWGSARIAALAVALAVTGQAHARLPVVDPPLMPEAPADYRAASLSGGPGKDGIPAIDNPAFQAASEADARLDDGDRVVGLYHDGEARAYPQSILVWHEIVNDTVAGENIAVTYCPLTGTALGYLRGETTLGVSGRLVNSNLIMFDRASDSLWPQILSAGIGGPHEGQGLEEVRVVWTTWGRWRERHPDTRVLTTDTGYLRNYNRDPYGGYNPVRGYYAPNASPIFPVRPSSDRYPPKEEVFGIRTASAAVALDRDHLAAAGVVNIPLGDDHLVVVHDPGLDTGWAFRADEAVALDPTALRFGPEGPVHPELADLERVNGFEAMWFAWYAFYPDTVVVDGAGR</sequence>
<feature type="signal peptide" evidence="1">
    <location>
        <begin position="1"/>
        <end position="29"/>
    </location>
</feature>
<dbReference type="EMBL" id="CP000453">
    <property type="protein sequence ID" value="ABI57842.1"/>
    <property type="molecule type" value="Genomic_DNA"/>
</dbReference>
<dbReference type="Proteomes" id="UP000001962">
    <property type="component" value="Chromosome"/>
</dbReference>
<dbReference type="eggNOG" id="COG2128">
    <property type="taxonomic scope" value="Bacteria"/>
</dbReference>
<proteinExistence type="predicted"/>
<protein>
    <recommendedName>
        <fullName evidence="4">DUF3179 domain-containing protein</fullName>
    </recommendedName>
</protein>
<dbReference type="Pfam" id="PF11376">
    <property type="entry name" value="DUF3179"/>
    <property type="match status" value="1"/>
</dbReference>
<keyword evidence="1" id="KW-0732">Signal</keyword>
<reference evidence="3" key="1">
    <citation type="submission" date="2006-08" db="EMBL/GenBank/DDBJ databases">
        <title>Complete sequence of Alkalilimnicola ehrilichei MLHE-1.</title>
        <authorList>
            <person name="Copeland A."/>
            <person name="Lucas S."/>
            <person name="Lapidus A."/>
            <person name="Barry K."/>
            <person name="Detter J.C."/>
            <person name="Glavina del Rio T."/>
            <person name="Hammon N."/>
            <person name="Israni S."/>
            <person name="Dalin E."/>
            <person name="Tice H."/>
            <person name="Pitluck S."/>
            <person name="Sims D."/>
            <person name="Brettin T."/>
            <person name="Bruce D."/>
            <person name="Han C."/>
            <person name="Tapia R."/>
            <person name="Gilna P."/>
            <person name="Schmutz J."/>
            <person name="Larimer F."/>
            <person name="Land M."/>
            <person name="Hauser L."/>
            <person name="Kyrpides N."/>
            <person name="Mikhailova N."/>
            <person name="Oremland R.S."/>
            <person name="Hoeft S.E."/>
            <person name="Switzer-Blum J."/>
            <person name="Kulp T."/>
            <person name="King G."/>
            <person name="Tabita R."/>
            <person name="Witte B."/>
            <person name="Santini J.M."/>
            <person name="Basu P."/>
            <person name="Hollibaugh J.T."/>
            <person name="Xie G."/>
            <person name="Stolz J.F."/>
            <person name="Richardson P."/>
        </authorList>
    </citation>
    <scope>NUCLEOTIDE SEQUENCE [LARGE SCALE GENOMIC DNA]</scope>
    <source>
        <strain evidence="3">ATCC BAA-1101 / DSM 17681 / MLHE-1</strain>
    </source>
</reference>
<name>Q0A5P5_ALKEH</name>
<dbReference type="RefSeq" id="WP_011630235.1">
    <property type="nucleotide sequence ID" value="NC_008340.1"/>
</dbReference>
<dbReference type="KEGG" id="aeh:Mlg_2502"/>
<feature type="chain" id="PRO_5004167883" description="DUF3179 domain-containing protein" evidence="1">
    <location>
        <begin position="30"/>
        <end position="349"/>
    </location>
</feature>
<keyword evidence="3" id="KW-1185">Reference proteome</keyword>
<evidence type="ECO:0008006" key="4">
    <source>
        <dbReference type="Google" id="ProtNLM"/>
    </source>
</evidence>
<dbReference type="OrthoDB" id="9806357at2"/>
<accession>Q0A5P5</accession>
<evidence type="ECO:0000313" key="2">
    <source>
        <dbReference type="EMBL" id="ABI57842.1"/>
    </source>
</evidence>
<evidence type="ECO:0000256" key="1">
    <source>
        <dbReference type="SAM" id="SignalP"/>
    </source>
</evidence>
<evidence type="ECO:0000313" key="3">
    <source>
        <dbReference type="Proteomes" id="UP000001962"/>
    </source>
</evidence>
<organism evidence="2 3">
    <name type="scientific">Alkalilimnicola ehrlichii (strain ATCC BAA-1101 / DSM 17681 / MLHE-1)</name>
    <dbReference type="NCBI Taxonomy" id="187272"/>
    <lineage>
        <taxon>Bacteria</taxon>
        <taxon>Pseudomonadati</taxon>
        <taxon>Pseudomonadota</taxon>
        <taxon>Gammaproteobacteria</taxon>
        <taxon>Chromatiales</taxon>
        <taxon>Ectothiorhodospiraceae</taxon>
        <taxon>Alkalilimnicola</taxon>
    </lineage>
</organism>
<dbReference type="InterPro" id="IPR021516">
    <property type="entry name" value="DUF3179"/>
</dbReference>
<dbReference type="AlphaFoldDB" id="Q0A5P5"/>
<dbReference type="HOGENOM" id="CLU_037493_0_0_6"/>